<gene>
    <name evidence="4" type="ORF">C9J01_27825</name>
</gene>
<dbReference type="Pfam" id="PF00072">
    <property type="entry name" value="Response_reg"/>
    <property type="match status" value="1"/>
</dbReference>
<accession>A0A2T3MXQ7</accession>
<protein>
    <recommendedName>
        <fullName evidence="6">Diguanylate phosphodiesterase</fullName>
    </recommendedName>
</protein>
<evidence type="ECO:0000256" key="1">
    <source>
        <dbReference type="PROSITE-ProRule" id="PRU00169"/>
    </source>
</evidence>
<dbReference type="RefSeq" id="WP_107301318.1">
    <property type="nucleotide sequence ID" value="NZ_PYMB01000037.1"/>
</dbReference>
<reference evidence="4 5" key="1">
    <citation type="submission" date="2018-03" db="EMBL/GenBank/DDBJ databases">
        <title>Whole genome sequencing of Histamine producing bacteria.</title>
        <authorList>
            <person name="Butler K."/>
        </authorList>
    </citation>
    <scope>NUCLEOTIDE SEQUENCE [LARGE SCALE GENOMIC DNA]</scope>
    <source>
        <strain evidence="4 5">DSM 19138</strain>
    </source>
</reference>
<evidence type="ECO:0008006" key="6">
    <source>
        <dbReference type="Google" id="ProtNLM"/>
    </source>
</evidence>
<dbReference type="EMBL" id="PYMB01000037">
    <property type="protein sequence ID" value="PSW04777.1"/>
    <property type="molecule type" value="Genomic_DNA"/>
</dbReference>
<dbReference type="CDD" id="cd01948">
    <property type="entry name" value="EAL"/>
    <property type="match status" value="1"/>
</dbReference>
<keyword evidence="1" id="KW-0597">Phosphoprotein</keyword>
<dbReference type="InterPro" id="IPR035919">
    <property type="entry name" value="EAL_sf"/>
</dbReference>
<comment type="caution">
    <text evidence="4">The sequence shown here is derived from an EMBL/GenBank/DDBJ whole genome shotgun (WGS) entry which is preliminary data.</text>
</comment>
<name>A0A2T3MXQ7_9GAMM</name>
<dbReference type="SMART" id="SM00448">
    <property type="entry name" value="REC"/>
    <property type="match status" value="1"/>
</dbReference>
<dbReference type="InterPro" id="IPR001789">
    <property type="entry name" value="Sig_transdc_resp-reg_receiver"/>
</dbReference>
<evidence type="ECO:0000313" key="4">
    <source>
        <dbReference type="EMBL" id="PSW04777.1"/>
    </source>
</evidence>
<dbReference type="OrthoDB" id="9812358at2"/>
<dbReference type="PROSITE" id="PS50883">
    <property type="entry name" value="EAL"/>
    <property type="match status" value="1"/>
</dbReference>
<feature type="domain" description="Response regulatory" evidence="2">
    <location>
        <begin position="2"/>
        <end position="123"/>
    </location>
</feature>
<dbReference type="InterPro" id="IPR001633">
    <property type="entry name" value="EAL_dom"/>
</dbReference>
<feature type="domain" description="EAL" evidence="3">
    <location>
        <begin position="139"/>
        <end position="388"/>
    </location>
</feature>
<dbReference type="Proteomes" id="UP000241346">
    <property type="component" value="Unassembled WGS sequence"/>
</dbReference>
<dbReference type="SUPFAM" id="SSF52172">
    <property type="entry name" value="CheY-like"/>
    <property type="match status" value="1"/>
</dbReference>
<proteinExistence type="predicted"/>
<dbReference type="PANTHER" id="PTHR33121:SF78">
    <property type="entry name" value="CYCLIC DI-GMP PHOSPHODIESTERASE PDEH"/>
    <property type="match status" value="1"/>
</dbReference>
<feature type="modified residue" description="4-aspartylphosphate" evidence="1">
    <location>
        <position position="53"/>
    </location>
</feature>
<dbReference type="Pfam" id="PF00563">
    <property type="entry name" value="EAL"/>
    <property type="match status" value="1"/>
</dbReference>
<dbReference type="GO" id="GO:0071111">
    <property type="term" value="F:cyclic-guanylate-specific phosphodiesterase activity"/>
    <property type="evidence" value="ECO:0007669"/>
    <property type="project" value="InterPro"/>
</dbReference>
<dbReference type="Gene3D" id="3.20.20.450">
    <property type="entry name" value="EAL domain"/>
    <property type="match status" value="1"/>
</dbReference>
<dbReference type="Gene3D" id="3.40.50.2300">
    <property type="match status" value="1"/>
</dbReference>
<dbReference type="InterPro" id="IPR011006">
    <property type="entry name" value="CheY-like_superfamily"/>
</dbReference>
<dbReference type="GO" id="GO:0000160">
    <property type="term" value="P:phosphorelay signal transduction system"/>
    <property type="evidence" value="ECO:0007669"/>
    <property type="project" value="InterPro"/>
</dbReference>
<sequence>MNILLVEDHPFQQQVLRNQLERAATDSCVSVASTGKEALAQINITLPDVLVCDLNMPEMDGITFLSHLAKLSFNGAIIISSAASPDVIKSVSQMCKSYQLKVIGCLEKPARHEHIQSLLGLAKQYLSTPQPEQAPHSVHVLSEQVLNMAFEHQWLVPYYQPIVDIRTGEWRGNEALIRLEHPDMGLLPPARFLSVIEEMGREHELAMMTIHHVVSNLPAFSGRRVAVNITPRTLISEGFVDQVITLQQRFPTISQTLSFEITESDAIEHTGPSLEAASRLGMYGFKLSIDDFGTGYSSLKQLEQLPFESLKLDMSFIQALPKSKTAAAILEASLLLANRLSLSTIAEGIECTYQWQALRQMGCHFAQGYFIGRPMPVEQLKQWHHDWNEKQHCASL</sequence>
<dbReference type="PROSITE" id="PS50110">
    <property type="entry name" value="RESPONSE_REGULATORY"/>
    <property type="match status" value="1"/>
</dbReference>
<dbReference type="SUPFAM" id="SSF141868">
    <property type="entry name" value="EAL domain-like"/>
    <property type="match status" value="1"/>
</dbReference>
<dbReference type="SMART" id="SM00052">
    <property type="entry name" value="EAL"/>
    <property type="match status" value="1"/>
</dbReference>
<evidence type="ECO:0000259" key="3">
    <source>
        <dbReference type="PROSITE" id="PS50883"/>
    </source>
</evidence>
<dbReference type="AlphaFoldDB" id="A0A2T3MXQ7"/>
<evidence type="ECO:0000313" key="5">
    <source>
        <dbReference type="Proteomes" id="UP000241346"/>
    </source>
</evidence>
<evidence type="ECO:0000259" key="2">
    <source>
        <dbReference type="PROSITE" id="PS50110"/>
    </source>
</evidence>
<dbReference type="InterPro" id="IPR050706">
    <property type="entry name" value="Cyclic-di-GMP_PDE-like"/>
</dbReference>
<dbReference type="PANTHER" id="PTHR33121">
    <property type="entry name" value="CYCLIC DI-GMP PHOSPHODIESTERASE PDEF"/>
    <property type="match status" value="1"/>
</dbReference>
<organism evidence="4 5">
    <name type="scientific">Photobacterium rosenbergii</name>
    <dbReference type="NCBI Taxonomy" id="294936"/>
    <lineage>
        <taxon>Bacteria</taxon>
        <taxon>Pseudomonadati</taxon>
        <taxon>Pseudomonadota</taxon>
        <taxon>Gammaproteobacteria</taxon>
        <taxon>Vibrionales</taxon>
        <taxon>Vibrionaceae</taxon>
        <taxon>Photobacterium</taxon>
    </lineage>
</organism>